<reference evidence="2" key="2">
    <citation type="submission" date="2022-01" db="EMBL/GenBank/DDBJ databases">
        <authorList>
            <person name="Yamashiro T."/>
            <person name="Shiraishi A."/>
            <person name="Satake H."/>
            <person name="Nakayama K."/>
        </authorList>
    </citation>
    <scope>NUCLEOTIDE SEQUENCE</scope>
</reference>
<sequence>MESSRGAPRLVYGDSVREEEEEAIANDDGAHDKEGTGADVSALDWLTNDWLAPEGTGMLPADQSSAPVSLYHVPLGHILEKP</sequence>
<evidence type="ECO:0000256" key="1">
    <source>
        <dbReference type="SAM" id="MobiDB-lite"/>
    </source>
</evidence>
<dbReference type="EMBL" id="BQNB010019350">
    <property type="protein sequence ID" value="GJT84355.1"/>
    <property type="molecule type" value="Genomic_DNA"/>
</dbReference>
<feature type="region of interest" description="Disordered" evidence="1">
    <location>
        <begin position="1"/>
        <end position="36"/>
    </location>
</feature>
<comment type="caution">
    <text evidence="2">The sequence shown here is derived from an EMBL/GenBank/DDBJ whole genome shotgun (WGS) entry which is preliminary data.</text>
</comment>
<reference evidence="2" key="1">
    <citation type="journal article" date="2022" name="Int. J. Mol. Sci.">
        <title>Draft Genome of Tanacetum Coccineum: Genomic Comparison of Closely Related Tanacetum-Family Plants.</title>
        <authorList>
            <person name="Yamashiro T."/>
            <person name="Shiraishi A."/>
            <person name="Nakayama K."/>
            <person name="Satake H."/>
        </authorList>
    </citation>
    <scope>NUCLEOTIDE SEQUENCE</scope>
</reference>
<protein>
    <submittedName>
        <fullName evidence="2">Uncharacterized protein</fullName>
    </submittedName>
</protein>
<proteinExistence type="predicted"/>
<evidence type="ECO:0000313" key="3">
    <source>
        <dbReference type="Proteomes" id="UP001151760"/>
    </source>
</evidence>
<accession>A0ABQ5H9L7</accession>
<evidence type="ECO:0000313" key="2">
    <source>
        <dbReference type="EMBL" id="GJT84355.1"/>
    </source>
</evidence>
<keyword evidence="3" id="KW-1185">Reference proteome</keyword>
<gene>
    <name evidence="2" type="ORF">Tco_1058697</name>
</gene>
<organism evidence="2 3">
    <name type="scientific">Tanacetum coccineum</name>
    <dbReference type="NCBI Taxonomy" id="301880"/>
    <lineage>
        <taxon>Eukaryota</taxon>
        <taxon>Viridiplantae</taxon>
        <taxon>Streptophyta</taxon>
        <taxon>Embryophyta</taxon>
        <taxon>Tracheophyta</taxon>
        <taxon>Spermatophyta</taxon>
        <taxon>Magnoliopsida</taxon>
        <taxon>eudicotyledons</taxon>
        <taxon>Gunneridae</taxon>
        <taxon>Pentapetalae</taxon>
        <taxon>asterids</taxon>
        <taxon>campanulids</taxon>
        <taxon>Asterales</taxon>
        <taxon>Asteraceae</taxon>
        <taxon>Asteroideae</taxon>
        <taxon>Anthemideae</taxon>
        <taxon>Anthemidinae</taxon>
        <taxon>Tanacetum</taxon>
    </lineage>
</organism>
<dbReference type="Proteomes" id="UP001151760">
    <property type="component" value="Unassembled WGS sequence"/>
</dbReference>
<name>A0ABQ5H9L7_9ASTR</name>